<dbReference type="AlphaFoldDB" id="A0A4U9CZ38"/>
<dbReference type="Proteomes" id="UP000339249">
    <property type="component" value="Unassembled WGS sequence"/>
</dbReference>
<keyword evidence="1" id="KW-1133">Transmembrane helix</keyword>
<keyword evidence="1" id="KW-0812">Transmembrane</keyword>
<feature type="transmembrane region" description="Helical" evidence="1">
    <location>
        <begin position="62"/>
        <end position="83"/>
    </location>
</feature>
<organism evidence="2 3">
    <name type="scientific">Raoultella terrigena</name>
    <name type="common">Klebsiella terrigena</name>
    <dbReference type="NCBI Taxonomy" id="577"/>
    <lineage>
        <taxon>Bacteria</taxon>
        <taxon>Pseudomonadati</taxon>
        <taxon>Pseudomonadota</taxon>
        <taxon>Gammaproteobacteria</taxon>
        <taxon>Enterobacterales</taxon>
        <taxon>Enterobacteriaceae</taxon>
        <taxon>Klebsiella/Raoultella group</taxon>
        <taxon>Raoultella</taxon>
    </lineage>
</organism>
<gene>
    <name evidence="2" type="ORF">NCTC9185_03208</name>
</gene>
<name>A0A4U9CZ38_RAOTE</name>
<dbReference type="EMBL" id="CABDVU010000001">
    <property type="protein sequence ID" value="VTN11259.1"/>
    <property type="molecule type" value="Genomic_DNA"/>
</dbReference>
<accession>A0A4U9CZ38</accession>
<feature type="transmembrane region" description="Helical" evidence="1">
    <location>
        <begin position="38"/>
        <end position="56"/>
    </location>
</feature>
<protein>
    <submittedName>
        <fullName evidence="2">Uncharacterized protein</fullName>
    </submittedName>
</protein>
<evidence type="ECO:0000313" key="3">
    <source>
        <dbReference type="Proteomes" id="UP000339249"/>
    </source>
</evidence>
<proteinExistence type="predicted"/>
<evidence type="ECO:0000313" key="2">
    <source>
        <dbReference type="EMBL" id="VTN11259.1"/>
    </source>
</evidence>
<dbReference type="SUPFAM" id="SSF103473">
    <property type="entry name" value="MFS general substrate transporter"/>
    <property type="match status" value="1"/>
</dbReference>
<evidence type="ECO:0000256" key="1">
    <source>
        <dbReference type="SAM" id="Phobius"/>
    </source>
</evidence>
<sequence length="101" mass="10819">MGAGGSLCSSTAQSSAFLNIANHHLPDASALWNINRQLSFLAGAALLATLLSILLHHYPTALAWRGVFITGAGVTLIPLLSCLRFDNRALVLRLHSKLEKK</sequence>
<dbReference type="InterPro" id="IPR036259">
    <property type="entry name" value="MFS_trans_sf"/>
</dbReference>
<reference evidence="2 3" key="1">
    <citation type="submission" date="2019-04" db="EMBL/GenBank/DDBJ databases">
        <authorList>
            <consortium name="Pathogen Informatics"/>
        </authorList>
    </citation>
    <scope>NUCLEOTIDE SEQUENCE [LARGE SCALE GENOMIC DNA]</scope>
    <source>
        <strain evidence="2 3">NCTC9185</strain>
    </source>
</reference>
<keyword evidence="1" id="KW-0472">Membrane</keyword>